<gene>
    <name evidence="1" type="ORF">GQ607_007977</name>
</gene>
<dbReference type="OrthoDB" id="4850182at2759"/>
<sequence>MDRRSGGPIATKPADQLNWPLDRRFLSPSRTSAHRAHRPLHEKAWLHRIDLGNLVITIGFLIRLLQACLRLASIESKAVLTESVSFGSALADYKSCSSEAINLTHNLVSYPQYRTPWMCLELSRIAHSVSPRCPSFEETPVFSAEGSIKGLEPEYSQRGPKRKQILLWQCCQCGQGGNPIRHDNCYNCHYPRCAYCPVRKVRA</sequence>
<dbReference type="EMBL" id="WOWK01000041">
    <property type="protein sequence ID" value="KAF0324806.1"/>
    <property type="molecule type" value="Genomic_DNA"/>
</dbReference>
<organism evidence="1 2">
    <name type="scientific">Colletotrichum asianum</name>
    <dbReference type="NCBI Taxonomy" id="702518"/>
    <lineage>
        <taxon>Eukaryota</taxon>
        <taxon>Fungi</taxon>
        <taxon>Dikarya</taxon>
        <taxon>Ascomycota</taxon>
        <taxon>Pezizomycotina</taxon>
        <taxon>Sordariomycetes</taxon>
        <taxon>Hypocreomycetidae</taxon>
        <taxon>Glomerellales</taxon>
        <taxon>Glomerellaceae</taxon>
        <taxon>Colletotrichum</taxon>
        <taxon>Colletotrichum gloeosporioides species complex</taxon>
    </lineage>
</organism>
<comment type="caution">
    <text evidence="1">The sequence shown here is derived from an EMBL/GenBank/DDBJ whole genome shotgun (WGS) entry which is preliminary data.</text>
</comment>
<keyword evidence="2" id="KW-1185">Reference proteome</keyword>
<proteinExistence type="predicted"/>
<evidence type="ECO:0000313" key="2">
    <source>
        <dbReference type="Proteomes" id="UP000434172"/>
    </source>
</evidence>
<name>A0A8H3ZSN0_9PEZI</name>
<evidence type="ECO:0000313" key="1">
    <source>
        <dbReference type="EMBL" id="KAF0324806.1"/>
    </source>
</evidence>
<protein>
    <submittedName>
        <fullName evidence="1">Uncharacterized protein</fullName>
    </submittedName>
</protein>
<reference evidence="1 2" key="1">
    <citation type="submission" date="2019-12" db="EMBL/GenBank/DDBJ databases">
        <title>A genome sequence resource for the geographically widespread anthracnose pathogen Colletotrichum asianum.</title>
        <authorList>
            <person name="Meng Y."/>
        </authorList>
    </citation>
    <scope>NUCLEOTIDE SEQUENCE [LARGE SCALE GENOMIC DNA]</scope>
    <source>
        <strain evidence="1 2">ICMP 18580</strain>
    </source>
</reference>
<dbReference type="AlphaFoldDB" id="A0A8H3ZSN0"/>
<dbReference type="Proteomes" id="UP000434172">
    <property type="component" value="Unassembled WGS sequence"/>
</dbReference>
<accession>A0A8H3ZSN0</accession>